<accession>A0A0K2CM71</accession>
<organism evidence="1 2">
    <name type="scientific">Mycobacterium phage Lumos</name>
    <dbReference type="NCBI Taxonomy" id="1701852"/>
    <lineage>
        <taxon>Viruses</taxon>
        <taxon>Duplodnaviria</taxon>
        <taxon>Heunggongvirae</taxon>
        <taxon>Uroviricota</taxon>
        <taxon>Caudoviricetes</taxon>
        <taxon>Vilmaviridae</taxon>
        <taxon>Lclasvirinae</taxon>
        <taxon>Lumosvirus</taxon>
        <taxon>Lumosvirus lumos</taxon>
    </lineage>
</organism>
<evidence type="ECO:0000313" key="1">
    <source>
        <dbReference type="EMBL" id="ALA06627.1"/>
    </source>
</evidence>
<gene>
    <name evidence="1" type="ORF">SEA_LUMOS_121</name>
</gene>
<protein>
    <submittedName>
        <fullName evidence="1">Uncharacterized protein</fullName>
    </submittedName>
</protein>
<reference evidence="1 2" key="1">
    <citation type="submission" date="2015-08" db="EMBL/GenBank/DDBJ databases">
        <authorList>
            <person name="Davis N."/>
            <person name="Domingos A."/>
            <person name="Holland C."/>
            <person name="Houk L.J."/>
            <person name="Hueter N."/>
            <person name="Molina L."/>
            <person name="Sontag M."/>
            <person name="Saintfleur O."/>
            <person name="Swinford C."/>
            <person name="Villalobos-Ayala K."/>
            <person name="Carroll M."/>
            <person name="Cottrell-Yongye A."/>
            <person name="D'Elia T."/>
            <person name="Delesalle V.A."/>
            <person name="Bradley K.W."/>
            <person name="Asai D.J."/>
            <person name="Bowman C.A."/>
            <person name="Russell D.A."/>
            <person name="Pope W.H."/>
            <person name="Jacobs-Sera D."/>
            <person name="Hendrix R.W."/>
            <person name="Hatfull G.F."/>
        </authorList>
    </citation>
    <scope>NUCLEOTIDE SEQUENCE [LARGE SCALE GENOMIC DNA]</scope>
</reference>
<name>A0A0K2CM71_9CAUD</name>
<dbReference type="Proteomes" id="UP000223849">
    <property type="component" value="Segment"/>
</dbReference>
<proteinExistence type="predicted"/>
<keyword evidence="2" id="KW-1185">Reference proteome</keyword>
<evidence type="ECO:0000313" key="2">
    <source>
        <dbReference type="Proteomes" id="UP000223849"/>
    </source>
</evidence>
<sequence length="44" mass="4946">MAKRVKTIGVGVCRVCAKGKSLLKTHICPECRELEVMQRGQERC</sequence>
<dbReference type="EMBL" id="KT372003">
    <property type="protein sequence ID" value="ALA06627.1"/>
    <property type="molecule type" value="Genomic_DNA"/>
</dbReference>